<evidence type="ECO:0000313" key="23">
    <source>
        <dbReference type="Proteomes" id="UP000049023"/>
    </source>
</evidence>
<evidence type="ECO:0000313" key="26">
    <source>
        <dbReference type="Proteomes" id="UP000189452"/>
    </source>
</evidence>
<dbReference type="PATRIC" id="fig|1773.206.peg.2401"/>
<dbReference type="Proteomes" id="UP000050139">
    <property type="component" value="Unassembled WGS sequence"/>
</dbReference>
<dbReference type="Proteomes" id="UP000049023">
    <property type="component" value="Unassembled WGS sequence"/>
</dbReference>
<feature type="region of interest" description="Disordered" evidence="1">
    <location>
        <begin position="1"/>
        <end position="24"/>
    </location>
</feature>
<dbReference type="RefSeq" id="WP_003419633.1">
    <property type="nucleotide sequence ID" value="NZ_AP017901.1"/>
</dbReference>
<dbReference type="EMBL" id="CFOE01000319">
    <property type="protein sequence ID" value="CFE40212.1"/>
    <property type="molecule type" value="Genomic_DNA"/>
</dbReference>
<evidence type="ECO:0000313" key="13">
    <source>
        <dbReference type="EMBL" id="OMH61616.1"/>
    </source>
</evidence>
<dbReference type="Proteomes" id="UP000256381">
    <property type="component" value="Unassembled WGS sequence"/>
</dbReference>
<dbReference type="Proteomes" id="UP000045842">
    <property type="component" value="Unassembled WGS sequence"/>
</dbReference>
<evidence type="ECO:0000313" key="7">
    <source>
        <dbReference type="EMBL" id="CNU48115.1"/>
    </source>
</evidence>
<reference evidence="15 28" key="8">
    <citation type="submission" date="2018-08" db="EMBL/GenBank/DDBJ databases">
        <authorList>
            <person name="Fokvardsen B D."/>
            <person name="Norman A."/>
        </authorList>
    </citation>
    <scope>NUCLEOTIDE SEQUENCE [LARGE SCALE GENOMIC DNA]</scope>
    <source>
        <strain evidence="15 28">DKC2</strain>
    </source>
</reference>
<evidence type="ECO:0000313" key="28">
    <source>
        <dbReference type="Proteomes" id="UP000300237"/>
    </source>
</evidence>
<evidence type="ECO:0000313" key="22">
    <source>
        <dbReference type="Proteomes" id="UP000048948"/>
    </source>
</evidence>
<dbReference type="EMBL" id="LR027516">
    <property type="protein sequence ID" value="VCU51960.1"/>
    <property type="molecule type" value="Genomic_DNA"/>
</dbReference>
<dbReference type="Proteomes" id="UP000048289">
    <property type="component" value="Unassembled WGS sequence"/>
</dbReference>
<organism evidence="3 23">
    <name type="scientific">Mycobacterium tuberculosis</name>
    <dbReference type="NCBI Taxonomy" id="1773"/>
    <lineage>
        <taxon>Bacteria</taxon>
        <taxon>Bacillati</taxon>
        <taxon>Actinomycetota</taxon>
        <taxon>Actinomycetes</taxon>
        <taxon>Mycobacteriales</taxon>
        <taxon>Mycobacteriaceae</taxon>
        <taxon>Mycobacterium</taxon>
        <taxon>Mycobacterium tuberculosis complex</taxon>
    </lineage>
</organism>
<evidence type="ECO:0000313" key="25">
    <source>
        <dbReference type="Proteomes" id="UP000050164"/>
    </source>
</evidence>
<dbReference type="EMBL" id="CSAD01000358">
    <property type="protein sequence ID" value="COV82693.1"/>
    <property type="molecule type" value="Genomic_DNA"/>
</dbReference>
<dbReference type="EMBL" id="CSAE01000390">
    <property type="protein sequence ID" value="COW22076.1"/>
    <property type="molecule type" value="Genomic_DNA"/>
</dbReference>
<dbReference type="EMBL" id="CNFU01000194">
    <property type="protein sequence ID" value="CKR40828.1"/>
    <property type="molecule type" value="Genomic_DNA"/>
</dbReference>
<dbReference type="Proteomes" id="UP000671119">
    <property type="component" value="Unassembled WGS sequence"/>
</dbReference>
<dbReference type="EMBL" id="COPH01000019">
    <property type="protein sequence ID" value="CLW43433.1"/>
    <property type="molecule type" value="Genomic_DNA"/>
</dbReference>
<evidence type="ECO:0000313" key="6">
    <source>
        <dbReference type="EMBL" id="CLW43433.1"/>
    </source>
</evidence>
<proteinExistence type="predicted"/>
<dbReference type="EMBL" id="CSAJ01000330">
    <property type="protein sequence ID" value="COW38590.1"/>
    <property type="molecule type" value="Genomic_DNA"/>
</dbReference>
<evidence type="ECO:0000313" key="10">
    <source>
        <dbReference type="EMBL" id="COW22076.1"/>
    </source>
</evidence>
<evidence type="ECO:0000313" key="12">
    <source>
        <dbReference type="EMBL" id="MBP0682218.1"/>
    </source>
</evidence>
<evidence type="ECO:0000313" key="24">
    <source>
        <dbReference type="Proteomes" id="UP000050139"/>
    </source>
</evidence>
<dbReference type="Proteomes" id="UP000050164">
    <property type="component" value="Unassembled WGS sequence"/>
</dbReference>
<sequence>MERSIGLEAAAQQAGHSGSEITRRHYVERSVTVPDYTAALDEYSRPIRAFRPLKSNRPGDIPT</sequence>
<reference evidence="16 17" key="3">
    <citation type="submission" date="2015-03" db="EMBL/GenBank/DDBJ databases">
        <authorList>
            <consortium name="Pathogen Informatics"/>
        </authorList>
    </citation>
    <scope>NUCLEOTIDE SEQUENCE [LARGE SCALE GENOMIC DNA]</scope>
    <source>
        <strain evidence="5 22">Bir 172</strain>
        <strain evidence="4 25">Bir 185</strain>
        <strain evidence="3 23">Bir 187</strain>
        <strain evidence="7 17">D00501624</strain>
        <strain evidence="9 19">G09801536</strain>
        <strain evidence="2 20">G09901357</strain>
        <strain evidence="16">K00500041</strain>
        <strain evidence="11 18">M09401471</strain>
        <strain evidence="8 21">P00601463</strain>
    </source>
</reference>
<evidence type="ECO:0000313" key="3">
    <source>
        <dbReference type="EMBL" id="CKR40828.1"/>
    </source>
</evidence>
<evidence type="ECO:0000313" key="16">
    <source>
        <dbReference type="Proteomes" id="UP000038802"/>
    </source>
</evidence>
<reference evidence="13 26" key="4">
    <citation type="submission" date="2016-04" db="EMBL/GenBank/DDBJ databases">
        <authorList>
            <person name="Bigi M."/>
            <person name="Bigi F."/>
            <person name="Soria M.A."/>
        </authorList>
    </citation>
    <scope>NUCLEOTIDE SEQUENCE [LARGE SCALE GENOMIC DNA]</scope>
    <source>
        <strain evidence="13 26">6548</strain>
    </source>
</reference>
<reference evidence="13 26" key="6">
    <citation type="submission" date="2017-02" db="EMBL/GenBank/DDBJ databases">
        <title>Protein polymorphisms may explain contrasting epidemiological fitness of two variants of a multidrug-resistant Mycobacterium tuberculosis strain.</title>
        <authorList>
            <person name="Bigi M.M."/>
            <person name="Lopez B."/>
            <person name="Blanco F.C."/>
            <person name="Sasiain M.C."/>
            <person name="De La Barrera S."/>
            <person name="Ritacco V."/>
            <person name="Bigi F."/>
            <person name="Soria M.A."/>
        </authorList>
    </citation>
    <scope>NUCLEOTIDE SEQUENCE [LARGE SCALE GENOMIC DNA]</scope>
    <source>
        <strain evidence="13 26">6548</strain>
    </source>
</reference>
<dbReference type="Proteomes" id="UP000044938">
    <property type="component" value="Unassembled WGS sequence"/>
</dbReference>
<evidence type="ECO:0000313" key="21">
    <source>
        <dbReference type="Proteomes" id="UP000048600"/>
    </source>
</evidence>
<evidence type="ECO:0000313" key="27">
    <source>
        <dbReference type="Proteomes" id="UP000256381"/>
    </source>
</evidence>
<dbReference type="Proteomes" id="UP000038802">
    <property type="component" value="Unassembled WGS sequence"/>
</dbReference>
<dbReference type="Proteomes" id="UP000039217">
    <property type="component" value="Unassembled WGS sequence"/>
</dbReference>
<dbReference type="EMBL" id="CNGE01000628">
    <property type="protein sequence ID" value="CKT10288.1"/>
    <property type="molecule type" value="Genomic_DNA"/>
</dbReference>
<reference evidence="10" key="1">
    <citation type="submission" date="2015-03" db="EMBL/GenBank/DDBJ databases">
        <authorList>
            <person name="Murphy D."/>
        </authorList>
    </citation>
    <scope>NUCLEOTIDE SEQUENCE [LARGE SCALE GENOMIC DNA]</scope>
    <source>
        <strain evidence="10">K00500041</strain>
    </source>
</reference>
<evidence type="ECO:0000313" key="11">
    <source>
        <dbReference type="EMBL" id="COW38590.1"/>
    </source>
</evidence>
<evidence type="ECO:0000313" key="2">
    <source>
        <dbReference type="EMBL" id="CFE40212.1"/>
    </source>
</evidence>
<evidence type="ECO:0000313" key="8">
    <source>
        <dbReference type="EMBL" id="COV81343.1"/>
    </source>
</evidence>
<reference evidence="12 29" key="9">
    <citation type="submission" date="2021-03" db="EMBL/GenBank/DDBJ databases">
        <title>Whole Genome Sequencing of Mycobacterium tuberculosis clinical isolates from Arunachal Pradesh, India.</title>
        <authorList>
            <person name="Singh S."/>
            <person name="Mudliar S.R."/>
            <person name="Kulsum U."/>
            <person name="Rufai S.B."/>
            <person name="Singh P.K."/>
            <person name="Umpo M."/>
            <person name="Nyori M."/>
        </authorList>
    </citation>
    <scope>NUCLEOTIDE SEQUENCE [LARGE SCALE GENOMIC DNA]</scope>
    <source>
        <strain evidence="12 29">OMICS/BPL/0142/20/SP</strain>
    </source>
</reference>
<reference evidence="14 27" key="5">
    <citation type="journal article" date="2017" name="N. Engl. J. Med.">
        <title>Transmission of Extensively Drug-Resistant Tuberculosis in South Africa.</title>
        <authorList>
            <person name="Shah N.S."/>
            <person name="Auld S.C."/>
            <person name="Brust J.C."/>
            <person name="Mathema B."/>
            <person name="Ismail N."/>
            <person name="Moodley P."/>
            <person name="Mlisana K."/>
            <person name="Allana S."/>
            <person name="Campbell A."/>
            <person name="Mthiyane T."/>
            <person name="Morris N."/>
            <person name="Mpangase P."/>
            <person name="van der Meulen H."/>
            <person name="Omar S.V."/>
            <person name="Brown T.S."/>
            <person name="Narechania A."/>
            <person name="Shaskina E."/>
            <person name="Kapwata T."/>
            <person name="Kreiswirth B."/>
            <person name="Gandhi N.R."/>
        </authorList>
    </citation>
    <scope>NUCLEOTIDE SEQUENCE [LARGE SCALE GENOMIC DNA]</scope>
    <source>
        <strain evidence="14 27">32301_S10</strain>
    </source>
</reference>
<evidence type="ECO:0000313" key="4">
    <source>
        <dbReference type="EMBL" id="CKR45130.1"/>
    </source>
</evidence>
<evidence type="ECO:0000313" key="9">
    <source>
        <dbReference type="EMBL" id="COV82693.1"/>
    </source>
</evidence>
<dbReference type="Proteomes" id="UP000048600">
    <property type="component" value="Unassembled WGS sequence"/>
</dbReference>
<evidence type="ECO:0000313" key="5">
    <source>
        <dbReference type="EMBL" id="CKT10288.1"/>
    </source>
</evidence>
<accession>A0A045I522</accession>
<dbReference type="EMBL" id="QTBD01000130">
    <property type="protein sequence ID" value="REQ53294.1"/>
    <property type="molecule type" value="Genomic_DNA"/>
</dbReference>
<reference evidence="14" key="7">
    <citation type="submission" date="2018-07" db="EMBL/GenBank/DDBJ databases">
        <authorList>
            <person name="Shah S."/>
            <person name="Brown T."/>
            <person name="Auld S."/>
            <person name="Bratton K."/>
            <person name="Narechania A."/>
            <person name="Mathema B."/>
            <person name="Gandhi N."/>
        </authorList>
    </citation>
    <scope>NUCLEOTIDE SEQUENCE</scope>
    <source>
        <strain evidence="14">32301_S10</strain>
    </source>
</reference>
<dbReference type="EMBL" id="JAGIZI010000003">
    <property type="protein sequence ID" value="MBP0682218.1"/>
    <property type="molecule type" value="Genomic_DNA"/>
</dbReference>
<evidence type="ECO:0000313" key="17">
    <source>
        <dbReference type="Proteomes" id="UP000039217"/>
    </source>
</evidence>
<dbReference type="Proteomes" id="UP000300237">
    <property type="component" value="Chromosome"/>
</dbReference>
<dbReference type="Proteomes" id="UP000048948">
    <property type="component" value="Unassembled WGS sequence"/>
</dbReference>
<dbReference type="EMBL" id="LWDQ01000001">
    <property type="protein sequence ID" value="OMH61616.1"/>
    <property type="molecule type" value="Genomic_DNA"/>
</dbReference>
<dbReference type="Proteomes" id="UP000189452">
    <property type="component" value="Chromosome"/>
</dbReference>
<evidence type="ECO:0000256" key="1">
    <source>
        <dbReference type="SAM" id="MobiDB-lite"/>
    </source>
</evidence>
<evidence type="ECO:0000313" key="18">
    <source>
        <dbReference type="Proteomes" id="UP000044938"/>
    </source>
</evidence>
<dbReference type="EMBL" id="CNFT01000263">
    <property type="protein sequence ID" value="CKR45130.1"/>
    <property type="molecule type" value="Genomic_DNA"/>
</dbReference>
<evidence type="ECO:0000313" key="14">
    <source>
        <dbReference type="EMBL" id="REQ53294.1"/>
    </source>
</evidence>
<evidence type="ECO:0000313" key="19">
    <source>
        <dbReference type="Proteomes" id="UP000045842"/>
    </source>
</evidence>
<gene>
    <name evidence="13" type="ORF">A4S10_03808</name>
    <name evidence="15" type="ORF">DKC2_3870</name>
    <name evidence="14" type="ORF">DSJ38_08330</name>
    <name evidence="7" type="ORF">ERS007661_00737</name>
    <name evidence="9" type="ORF">ERS007679_02531</name>
    <name evidence="2" type="ORF">ERS007681_02424</name>
    <name evidence="10" type="ORF">ERS007703_03096</name>
    <name evidence="11" type="ORF">ERS007720_02524</name>
    <name evidence="8" type="ORF">ERS007741_00713</name>
    <name evidence="5" type="ORF">ERS027646_02980</name>
    <name evidence="4" type="ORF">ERS027659_01441</name>
    <name evidence="3" type="ORF">ERS027661_01236</name>
    <name evidence="6" type="ORF">ERS094118_02549</name>
    <name evidence="12" type="ORF">J8J21_03580</name>
</gene>
<dbReference type="AlphaFoldDB" id="A0A045I522"/>
<protein>
    <submittedName>
        <fullName evidence="3">Uncharacterized protein</fullName>
    </submittedName>
</protein>
<reference evidence="6 24" key="2">
    <citation type="submission" date="2015-03" db="EMBL/GenBank/DDBJ databases">
        <authorList>
            <consortium name="Pathogen Informatics"/>
            <person name="Murphy D."/>
        </authorList>
    </citation>
    <scope>NUCLEOTIDE SEQUENCE [LARGE SCALE GENOMIC DNA]</scope>
    <source>
        <strain evidence="6 24">0268S</strain>
    </source>
</reference>
<evidence type="ECO:0000313" key="20">
    <source>
        <dbReference type="Proteomes" id="UP000048289"/>
    </source>
</evidence>
<name>A0A045I522_MYCTX</name>
<evidence type="ECO:0000313" key="15">
    <source>
        <dbReference type="EMBL" id="VCU51960.1"/>
    </source>
</evidence>
<evidence type="ECO:0000313" key="29">
    <source>
        <dbReference type="Proteomes" id="UP000671119"/>
    </source>
</evidence>
<dbReference type="EMBL" id="CHKL01000048">
    <property type="protein sequence ID" value="COV81343.1"/>
    <property type="molecule type" value="Genomic_DNA"/>
</dbReference>
<dbReference type="EMBL" id="CQQC01000163">
    <property type="protein sequence ID" value="CNU48115.1"/>
    <property type="molecule type" value="Genomic_DNA"/>
</dbReference>